<accession>A0A9Q1BAD9</accession>
<keyword evidence="3" id="KW-1185">Reference proteome</keyword>
<evidence type="ECO:0000313" key="2">
    <source>
        <dbReference type="EMBL" id="KAJ8018123.1"/>
    </source>
</evidence>
<evidence type="ECO:0000259" key="1">
    <source>
        <dbReference type="Pfam" id="PF14214"/>
    </source>
</evidence>
<dbReference type="InterPro" id="IPR025476">
    <property type="entry name" value="Helitron_helicase-like"/>
</dbReference>
<protein>
    <recommendedName>
        <fullName evidence="1">Helitron helicase-like domain-containing protein</fullName>
    </recommendedName>
</protein>
<reference evidence="2" key="1">
    <citation type="submission" date="2021-10" db="EMBL/GenBank/DDBJ databases">
        <title>Tropical sea cucumber genome reveals ecological adaptation and Cuvierian tubules defense mechanism.</title>
        <authorList>
            <person name="Chen T."/>
        </authorList>
    </citation>
    <scope>NUCLEOTIDE SEQUENCE</scope>
    <source>
        <strain evidence="2">Nanhai2018</strain>
        <tissue evidence="2">Muscle</tissue>
    </source>
</reference>
<evidence type="ECO:0000313" key="3">
    <source>
        <dbReference type="Proteomes" id="UP001152320"/>
    </source>
</evidence>
<feature type="domain" description="Helitron helicase-like" evidence="1">
    <location>
        <begin position="5"/>
        <end position="61"/>
    </location>
</feature>
<dbReference type="EMBL" id="JAIZAY010000617">
    <property type="protein sequence ID" value="KAJ8018123.1"/>
    <property type="molecule type" value="Genomic_DNA"/>
</dbReference>
<gene>
    <name evidence="2" type="ORF">HOLleu_44063</name>
</gene>
<dbReference type="AlphaFoldDB" id="A0A9Q1BAD9"/>
<comment type="caution">
    <text evidence="2">The sequence shown here is derived from an EMBL/GenBank/DDBJ whole genome shotgun (WGS) entry which is preliminary data.</text>
</comment>
<dbReference type="Proteomes" id="UP001152320">
    <property type="component" value="Unassembled WGS sequence"/>
</dbReference>
<organism evidence="2 3">
    <name type="scientific">Holothuria leucospilota</name>
    <name type="common">Black long sea cucumber</name>
    <name type="synonym">Mertensiothuria leucospilota</name>
    <dbReference type="NCBI Taxonomy" id="206669"/>
    <lineage>
        <taxon>Eukaryota</taxon>
        <taxon>Metazoa</taxon>
        <taxon>Echinodermata</taxon>
        <taxon>Eleutherozoa</taxon>
        <taxon>Echinozoa</taxon>
        <taxon>Holothuroidea</taxon>
        <taxon>Aspidochirotacea</taxon>
        <taxon>Aspidochirotida</taxon>
        <taxon>Holothuriidae</taxon>
        <taxon>Holothuria</taxon>
    </lineage>
</organism>
<dbReference type="Pfam" id="PF14214">
    <property type="entry name" value="Helitron_like_N"/>
    <property type="match status" value="1"/>
</dbReference>
<proteinExistence type="predicted"/>
<dbReference type="OrthoDB" id="416437at2759"/>
<sequence length="194" mass="22382">MKKSELIQSDPVTCARHFDYIIRRFINDVLLSSYHPVGEIIDHFYRVEFQQRGSPHIHMLVWINNAPMNENASNKEVALFIDKYITCNNPPASEHHSLNLQLHSHAKTCREKVQGTCRFGFPIPPMPRTMILTPLEHNITSDKKEKLTALYNKVKAYLNDLKLANDVTTTFQQMLEILGTSEDQYIQAIRSSLT</sequence>
<name>A0A9Q1BAD9_HOLLE</name>